<dbReference type="Gene3D" id="3.90.220.20">
    <property type="entry name" value="DNA methylase specificity domains"/>
    <property type="match status" value="2"/>
</dbReference>
<dbReference type="Gene3D" id="1.10.287.1120">
    <property type="entry name" value="Bipartite methylase S protein"/>
    <property type="match status" value="1"/>
</dbReference>
<dbReference type="SUPFAM" id="SSF116734">
    <property type="entry name" value="DNA methylase specificity domain"/>
    <property type="match status" value="2"/>
</dbReference>
<dbReference type="EMBL" id="CP002547">
    <property type="protein sequence ID" value="ADY55195.1"/>
    <property type="molecule type" value="Genomic_DNA"/>
</dbReference>
<name>F0T1T1_SYNGF</name>
<evidence type="ECO:0000256" key="3">
    <source>
        <dbReference type="ARBA" id="ARBA00023125"/>
    </source>
</evidence>
<feature type="domain" description="Type I restriction modification DNA specificity" evidence="6">
    <location>
        <begin position="42"/>
        <end position="205"/>
    </location>
</feature>
<evidence type="ECO:0000256" key="4">
    <source>
        <dbReference type="ARBA" id="ARBA00038652"/>
    </source>
</evidence>
<keyword evidence="8" id="KW-1185">Reference proteome</keyword>
<dbReference type="GO" id="GO:0009307">
    <property type="term" value="P:DNA restriction-modification system"/>
    <property type="evidence" value="ECO:0007669"/>
    <property type="project" value="UniProtKB-KW"/>
</dbReference>
<comment type="subunit">
    <text evidence="4">The methyltransferase is composed of M and S polypeptides.</text>
</comment>
<keyword evidence="3" id="KW-0238">DNA-binding</keyword>
<keyword evidence="2" id="KW-0680">Restriction system</keyword>
<dbReference type="REBASE" id="33843">
    <property type="entry name" value="S.Sgl8271I"/>
</dbReference>
<dbReference type="InterPro" id="IPR044946">
    <property type="entry name" value="Restrct_endonuc_typeI_TRD_sf"/>
</dbReference>
<accession>F0T1T1</accession>
<feature type="domain" description="Type I restriction modification DNA specificity" evidence="6">
    <location>
        <begin position="242"/>
        <end position="417"/>
    </location>
</feature>
<dbReference type="Proteomes" id="UP000007488">
    <property type="component" value="Chromosome"/>
</dbReference>
<dbReference type="STRING" id="645991.Sgly_0846"/>
<dbReference type="InterPro" id="IPR051212">
    <property type="entry name" value="Type-I_RE_S_subunit"/>
</dbReference>
<reference evidence="7 8" key="1">
    <citation type="journal article" date="2011" name="Stand. Genomic Sci.">
        <title>Complete genome sequence of Syntrophobotulus glycolicus type strain (FlGlyR).</title>
        <authorList>
            <person name="Han C."/>
            <person name="Mwirichia R."/>
            <person name="Chertkov O."/>
            <person name="Held B."/>
            <person name="Lapidus A."/>
            <person name="Nolan M."/>
            <person name="Lucas S."/>
            <person name="Hammon N."/>
            <person name="Deshpande S."/>
            <person name="Cheng J.F."/>
            <person name="Tapia R."/>
            <person name="Goodwin L."/>
            <person name="Pitluck S."/>
            <person name="Huntemann M."/>
            <person name="Liolios K."/>
            <person name="Ivanova N."/>
            <person name="Pagani I."/>
            <person name="Mavromatis K."/>
            <person name="Ovchinikova G."/>
            <person name="Pati A."/>
            <person name="Chen A."/>
            <person name="Palaniappan K."/>
            <person name="Land M."/>
            <person name="Hauser L."/>
            <person name="Brambilla E.M."/>
            <person name="Rohde M."/>
            <person name="Spring S."/>
            <person name="Sikorski J."/>
            <person name="Goker M."/>
            <person name="Woyke T."/>
            <person name="Bristow J."/>
            <person name="Eisen J.A."/>
            <person name="Markowitz V."/>
            <person name="Hugenholtz P."/>
            <person name="Kyrpides N.C."/>
            <person name="Klenk H.P."/>
            <person name="Detter J.C."/>
        </authorList>
    </citation>
    <scope>NUCLEOTIDE SEQUENCE [LARGE SCALE GENOMIC DNA]</scope>
    <source>
        <strain evidence="8">DSM 8271 / FlGlyR</strain>
    </source>
</reference>
<dbReference type="Pfam" id="PF01420">
    <property type="entry name" value="Methylase_S"/>
    <property type="match status" value="2"/>
</dbReference>
<reference evidence="8" key="2">
    <citation type="submission" date="2011-02" db="EMBL/GenBank/DDBJ databases">
        <title>The complete genome of Syntrophobotulus glycolicus DSM 8271.</title>
        <authorList>
            <person name="Lucas S."/>
            <person name="Copeland A."/>
            <person name="Lapidus A."/>
            <person name="Bruce D."/>
            <person name="Goodwin L."/>
            <person name="Pitluck S."/>
            <person name="Kyrpides N."/>
            <person name="Mavromatis K."/>
            <person name="Pagani I."/>
            <person name="Ivanova N."/>
            <person name="Mikhailova N."/>
            <person name="Chertkov O."/>
            <person name="Held B."/>
            <person name="Detter J.C."/>
            <person name="Tapia R."/>
            <person name="Han C."/>
            <person name="Land M."/>
            <person name="Hauser L."/>
            <person name="Markowitz V."/>
            <person name="Cheng J.-F."/>
            <person name="Hugenholtz P."/>
            <person name="Woyke T."/>
            <person name="Wu D."/>
            <person name="Spring S."/>
            <person name="Schroeder M."/>
            <person name="Brambilla E."/>
            <person name="Klenk H.-P."/>
            <person name="Eisen J.A."/>
        </authorList>
    </citation>
    <scope>NUCLEOTIDE SEQUENCE [LARGE SCALE GENOMIC DNA]</scope>
    <source>
        <strain evidence="8">DSM 8271 / FlGlyR</strain>
    </source>
</reference>
<comment type="similarity">
    <text evidence="1">Belongs to the type-I restriction system S methylase family.</text>
</comment>
<dbReference type="eggNOG" id="COG0732">
    <property type="taxonomic scope" value="Bacteria"/>
</dbReference>
<evidence type="ECO:0000256" key="1">
    <source>
        <dbReference type="ARBA" id="ARBA00010923"/>
    </source>
</evidence>
<feature type="coiled-coil region" evidence="5">
    <location>
        <begin position="187"/>
        <end position="218"/>
    </location>
</feature>
<keyword evidence="5" id="KW-0175">Coiled coil</keyword>
<dbReference type="RefSeq" id="WP_013624066.1">
    <property type="nucleotide sequence ID" value="NC_015172.1"/>
</dbReference>
<evidence type="ECO:0000259" key="6">
    <source>
        <dbReference type="Pfam" id="PF01420"/>
    </source>
</evidence>
<dbReference type="PANTHER" id="PTHR43140">
    <property type="entry name" value="TYPE-1 RESTRICTION ENZYME ECOKI SPECIFICITY PROTEIN"/>
    <property type="match status" value="1"/>
</dbReference>
<evidence type="ECO:0000313" key="7">
    <source>
        <dbReference type="EMBL" id="ADY55195.1"/>
    </source>
</evidence>
<evidence type="ECO:0000256" key="5">
    <source>
        <dbReference type="SAM" id="Coils"/>
    </source>
</evidence>
<proteinExistence type="inferred from homology"/>
<dbReference type="OrthoDB" id="9795776at2"/>
<dbReference type="AlphaFoldDB" id="F0T1T1"/>
<dbReference type="KEGG" id="sgy:Sgly_0846"/>
<gene>
    <name evidence="7" type="ordered locus">Sgly_0846</name>
</gene>
<evidence type="ECO:0000256" key="2">
    <source>
        <dbReference type="ARBA" id="ARBA00022747"/>
    </source>
</evidence>
<evidence type="ECO:0000313" key="8">
    <source>
        <dbReference type="Proteomes" id="UP000007488"/>
    </source>
</evidence>
<dbReference type="InterPro" id="IPR000055">
    <property type="entry name" value="Restrct_endonuc_typeI_TRD"/>
</dbReference>
<protein>
    <submittedName>
        <fullName evidence="7">Restriction modification system DNA specificity domain protein</fullName>
    </submittedName>
</protein>
<dbReference type="GO" id="GO:0003677">
    <property type="term" value="F:DNA binding"/>
    <property type="evidence" value="ECO:0007669"/>
    <property type="project" value="UniProtKB-KW"/>
</dbReference>
<dbReference type="HOGENOM" id="CLU_021095_0_1_9"/>
<sequence>MKKYNSYKDSGIEWIGEIPGHWEVKKFGYISYMKGRIGWQGLKQAEFTSNPEDPFLITGMNFHDGKIRWDEVYHILEERYNEAPEIQLKESDVLFTKDGTIGKLLYVDSIPYPHKASLNSHLLVLRPLNNFYNPRFIYYQLKGLPFKHHVELTKTGTTFYGITQEAMGQYKALLPSLPEQTAIANYLDRKTAEIDELIADKKRLLELYEEEKTAIINQAVTKGINPDAPMKDSGIEWLGEIPEHWEVKRLKYVANIVLGKMLTTEDKGEYYLKPYLRAANLNWLSVNVDDVKEMWFSERELNKYRLNRNDLLVSEGGEVGRTCIWKEELEECYIQNSVHKVTLNDNSDSNYFLQLFYLYGKKGAFDLIVNKISIAHLTVEKLKEIKFITPPFEEQQSIVHHIKTECASIDAKKFRNEKLIEFLTEYRTALISEVVTGKIKVVD</sequence>
<dbReference type="PANTHER" id="PTHR43140:SF1">
    <property type="entry name" value="TYPE I RESTRICTION ENZYME ECOKI SPECIFICITY SUBUNIT"/>
    <property type="match status" value="1"/>
</dbReference>
<organism evidence="7 8">
    <name type="scientific">Syntrophobotulus glycolicus (strain DSM 8271 / FlGlyR)</name>
    <dbReference type="NCBI Taxonomy" id="645991"/>
    <lineage>
        <taxon>Bacteria</taxon>
        <taxon>Bacillati</taxon>
        <taxon>Bacillota</taxon>
        <taxon>Clostridia</taxon>
        <taxon>Eubacteriales</taxon>
        <taxon>Desulfitobacteriaceae</taxon>
        <taxon>Syntrophobotulus</taxon>
    </lineage>
</organism>